<comment type="caution">
    <text evidence="1">The sequence shown here is derived from an EMBL/GenBank/DDBJ whole genome shotgun (WGS) entry which is preliminary data.</text>
</comment>
<dbReference type="Pfam" id="PF26541">
    <property type="entry name" value="MafI2"/>
    <property type="match status" value="1"/>
</dbReference>
<dbReference type="RefSeq" id="WP_187785677.1">
    <property type="nucleotide sequence ID" value="NZ_JACTVA010000034.1"/>
</dbReference>
<reference evidence="1 2" key="1">
    <citation type="journal article" date="2013" name="Int. J. Syst. Evol. Microbiol.">
        <title>Roseomonas aerophila sp. nov., isolated from air.</title>
        <authorList>
            <person name="Kim S.J."/>
            <person name="Weon H.Y."/>
            <person name="Ahn J.H."/>
            <person name="Hong S.B."/>
            <person name="Seok S.J."/>
            <person name="Whang K.S."/>
            <person name="Kwon S.W."/>
        </authorList>
    </citation>
    <scope>NUCLEOTIDE SEQUENCE [LARGE SCALE GENOMIC DNA]</scope>
    <source>
        <strain evidence="1 2">NBRC 108923</strain>
    </source>
</reference>
<dbReference type="InterPro" id="IPR058702">
    <property type="entry name" value="MafI2-like"/>
</dbReference>
<gene>
    <name evidence="1" type="ORF">IBL26_16880</name>
</gene>
<proteinExistence type="predicted"/>
<dbReference type="Proteomes" id="UP000626026">
    <property type="component" value="Unassembled WGS sequence"/>
</dbReference>
<evidence type="ECO:0000313" key="2">
    <source>
        <dbReference type="Proteomes" id="UP000626026"/>
    </source>
</evidence>
<dbReference type="EMBL" id="JACTVA010000034">
    <property type="protein sequence ID" value="MBC9208525.1"/>
    <property type="molecule type" value="Genomic_DNA"/>
</dbReference>
<name>A0ABR7RQT8_9PROT</name>
<accession>A0ABR7RQT8</accession>
<sequence>MGGMNQPHEDAEAWRTWQEQVRWSAEHALEDAPAALVAYSCAVLPGTRQARLKAHFDAQPSEDDIDAIQAVESEVMAYLPEDFDVETEIEIVPAGRSPACLPAIAYRRSGGGL</sequence>
<protein>
    <submittedName>
        <fullName evidence="1">Uncharacterized protein</fullName>
    </submittedName>
</protein>
<keyword evidence="2" id="KW-1185">Reference proteome</keyword>
<organism evidence="1 2">
    <name type="scientific">Teichococcus aerophilus</name>
    <dbReference type="NCBI Taxonomy" id="1224513"/>
    <lineage>
        <taxon>Bacteria</taxon>
        <taxon>Pseudomonadati</taxon>
        <taxon>Pseudomonadota</taxon>
        <taxon>Alphaproteobacteria</taxon>
        <taxon>Acetobacterales</taxon>
        <taxon>Roseomonadaceae</taxon>
        <taxon>Roseomonas</taxon>
    </lineage>
</organism>
<evidence type="ECO:0000313" key="1">
    <source>
        <dbReference type="EMBL" id="MBC9208525.1"/>
    </source>
</evidence>